<comment type="subcellular location">
    <subcellularLocation>
        <location evidence="1">Nucleus</location>
    </subcellularLocation>
</comment>
<dbReference type="GO" id="GO:0003700">
    <property type="term" value="F:DNA-binding transcription factor activity"/>
    <property type="evidence" value="ECO:0007669"/>
    <property type="project" value="InterPro"/>
</dbReference>
<organism evidence="8 9">
    <name type="scientific">Rhododendron griersonianum</name>
    <dbReference type="NCBI Taxonomy" id="479676"/>
    <lineage>
        <taxon>Eukaryota</taxon>
        <taxon>Viridiplantae</taxon>
        <taxon>Streptophyta</taxon>
        <taxon>Embryophyta</taxon>
        <taxon>Tracheophyta</taxon>
        <taxon>Spermatophyta</taxon>
        <taxon>Magnoliopsida</taxon>
        <taxon>eudicotyledons</taxon>
        <taxon>Gunneridae</taxon>
        <taxon>Pentapetalae</taxon>
        <taxon>asterids</taxon>
        <taxon>Ericales</taxon>
        <taxon>Ericaceae</taxon>
        <taxon>Ericoideae</taxon>
        <taxon>Rhodoreae</taxon>
        <taxon>Rhododendron</taxon>
    </lineage>
</organism>
<dbReference type="GO" id="GO:0005634">
    <property type="term" value="C:nucleus"/>
    <property type="evidence" value="ECO:0007669"/>
    <property type="project" value="UniProtKB-SubCell"/>
</dbReference>
<evidence type="ECO:0000256" key="3">
    <source>
        <dbReference type="ARBA" id="ARBA00023015"/>
    </source>
</evidence>
<accession>A0AAV6KAN2</accession>
<keyword evidence="5" id="KW-0804">Transcription</keyword>
<keyword evidence="2" id="KW-0677">Repeat</keyword>
<evidence type="ECO:0000256" key="2">
    <source>
        <dbReference type="ARBA" id="ARBA00022737"/>
    </source>
</evidence>
<keyword evidence="6" id="KW-0539">Nucleus</keyword>
<dbReference type="CDD" id="cd00018">
    <property type="entry name" value="AP2"/>
    <property type="match status" value="1"/>
</dbReference>
<protein>
    <recommendedName>
        <fullName evidence="7">AP2/ERF domain-containing protein</fullName>
    </recommendedName>
</protein>
<dbReference type="PROSITE" id="PS51032">
    <property type="entry name" value="AP2_ERF"/>
    <property type="match status" value="1"/>
</dbReference>
<dbReference type="Gene3D" id="3.30.730.10">
    <property type="entry name" value="AP2/ERF domain"/>
    <property type="match status" value="1"/>
</dbReference>
<evidence type="ECO:0000259" key="7">
    <source>
        <dbReference type="PROSITE" id="PS51032"/>
    </source>
</evidence>
<comment type="caution">
    <text evidence="8">The sequence shown here is derived from an EMBL/GenBank/DDBJ whole genome shotgun (WGS) entry which is preliminary data.</text>
</comment>
<evidence type="ECO:0000256" key="4">
    <source>
        <dbReference type="ARBA" id="ARBA00023125"/>
    </source>
</evidence>
<dbReference type="SMART" id="SM00380">
    <property type="entry name" value="AP2"/>
    <property type="match status" value="1"/>
</dbReference>
<dbReference type="Pfam" id="PF00847">
    <property type="entry name" value="AP2"/>
    <property type="match status" value="1"/>
</dbReference>
<sequence>MASSMNNWLDWNMKEMSMDSDNTTTNNYKTTSEYSMLMGASCNNTQNQGGPKLENFLGGNSFSNHGDHRSHYNLYTPLQLPLPELTADPTAAATIDGGSTTIGLSMIKNWLRSQPTPVPLPQPDNKADCGGGNNVQTLSLSMSTESQTGSPLPLLAAGRGESSVSVDNKQKGTSLDAQTGAIEAVPRKPIDTFGQRTSIYRGVTRHHQHGRWQARIGRVAGNKDLYLGTFSTQEEAAEAYDIAAIKFRGLNAVTNFDMSRYDVKSILESSTLPIGGAAKRLKDAEQAEMTIDAQLSTSDNAMSSSHLANGIPNYGAAHHHGWPTIAFPQAQPYSMHYPYVQQRVWCKQEQDDNSTHTFQDLNQIQLGNTHNFFHQPTSVLHNLMSLESSNLDHSSGSNSAVYSSGGGSDGIGYGGFGIPMATVIAQEGNNGQGNGYGDHTDIKMLGYDTVFGSSDPNYQARNLYYLQQQSSAGGAMKASGVYDQGSACNNWVPTAVPTLATRANNMALCHGAQNFTVWNDT</sequence>
<dbReference type="PANTHER" id="PTHR32467:SF72">
    <property type="entry name" value="AP2-LIKE ETHYLENE-RESPONSIVE TRANSCRIPTION FACTOR BBM"/>
    <property type="match status" value="1"/>
</dbReference>
<keyword evidence="4" id="KW-0238">DNA-binding</keyword>
<gene>
    <name evidence="8" type="ORF">RHGRI_014754</name>
</gene>
<feature type="domain" description="AP2/ERF" evidence="7">
    <location>
        <begin position="199"/>
        <end position="257"/>
    </location>
</feature>
<evidence type="ECO:0000256" key="5">
    <source>
        <dbReference type="ARBA" id="ARBA00023163"/>
    </source>
</evidence>
<dbReference type="Proteomes" id="UP000823749">
    <property type="component" value="Chromosome 5"/>
</dbReference>
<proteinExistence type="predicted"/>
<name>A0AAV6KAN2_9ERIC</name>
<dbReference type="GO" id="GO:0003677">
    <property type="term" value="F:DNA binding"/>
    <property type="evidence" value="ECO:0007669"/>
    <property type="project" value="UniProtKB-KW"/>
</dbReference>
<evidence type="ECO:0000313" key="8">
    <source>
        <dbReference type="EMBL" id="KAG5549531.1"/>
    </source>
</evidence>
<dbReference type="FunFam" id="3.30.730.10:FF:000002">
    <property type="entry name" value="AP2-like ethylene-responsive transcription factor"/>
    <property type="match status" value="1"/>
</dbReference>
<evidence type="ECO:0000313" key="9">
    <source>
        <dbReference type="Proteomes" id="UP000823749"/>
    </source>
</evidence>
<dbReference type="InterPro" id="IPR016177">
    <property type="entry name" value="DNA-bd_dom_sf"/>
</dbReference>
<dbReference type="AlphaFoldDB" id="A0AAV6KAN2"/>
<keyword evidence="3" id="KW-0805">Transcription regulation</keyword>
<evidence type="ECO:0000256" key="6">
    <source>
        <dbReference type="ARBA" id="ARBA00023242"/>
    </source>
</evidence>
<evidence type="ECO:0000256" key="1">
    <source>
        <dbReference type="ARBA" id="ARBA00004123"/>
    </source>
</evidence>
<keyword evidence="9" id="KW-1185">Reference proteome</keyword>
<reference evidence="8" key="1">
    <citation type="submission" date="2020-08" db="EMBL/GenBank/DDBJ databases">
        <title>Plant Genome Project.</title>
        <authorList>
            <person name="Zhang R.-G."/>
        </authorList>
    </citation>
    <scope>NUCLEOTIDE SEQUENCE</scope>
    <source>
        <strain evidence="8">WSP0</strain>
        <tissue evidence="8">Leaf</tissue>
    </source>
</reference>
<dbReference type="InterPro" id="IPR036955">
    <property type="entry name" value="AP2/ERF_dom_sf"/>
</dbReference>
<dbReference type="InterPro" id="IPR001471">
    <property type="entry name" value="AP2/ERF_dom"/>
</dbReference>
<dbReference type="SUPFAM" id="SSF54171">
    <property type="entry name" value="DNA-binding domain"/>
    <property type="match status" value="1"/>
</dbReference>
<dbReference type="PANTHER" id="PTHR32467">
    <property type="entry name" value="AP2-LIKE ETHYLENE-RESPONSIVE TRANSCRIPTION FACTOR"/>
    <property type="match status" value="1"/>
</dbReference>
<dbReference type="EMBL" id="JACTNZ010000005">
    <property type="protein sequence ID" value="KAG5549531.1"/>
    <property type="molecule type" value="Genomic_DNA"/>
</dbReference>